<comment type="caution">
    <text evidence="5">The sequence shown here is derived from an EMBL/GenBank/DDBJ whole genome shotgun (WGS) entry which is preliminary data.</text>
</comment>
<dbReference type="InterPro" id="IPR001563">
    <property type="entry name" value="Peptidase_S10"/>
</dbReference>
<dbReference type="GO" id="GO:0000324">
    <property type="term" value="C:fungal-type vacuole"/>
    <property type="evidence" value="ECO:0007669"/>
    <property type="project" value="TreeGrafter"/>
</dbReference>
<name>A0A8H3QBM3_9GLOM</name>
<sequence>MSRLLPIDCLNIIFENLDDKPNLHSCLLVNRLWSKIVVRILWKDIWGFQYSVGYNPYRTYVPLSIINTLIYCLPNESKDLLNKNGIITSTTISKSSLFNYASFVKVLSINKFEEMIQHFLENQQTINSLSLDYNKNLISQEIIKMFMIEISSLKKLKYYQKNIFFTYFPGTKDCLNKLTELSCGSDVDSLFFYQLSLICNNLKSLTIEFRNSVSNGLAHFMSIQKNLKYLKLSSYRRRRKVLPALTNLLNKLINQLREEDDITKLFFINLQELELSIEYKLSFEKLKDVIFPNLQILKIRSIHPNDNILIKFLENSGRNLKELNIDGIDSSLSSSIAKFCPSLRKISSILTDDGLTTLKIIFDNCKYLESIEIWYDFLSSQSSEKEILEVVTKHSQNNFFELKLYELTSELLPEDLEYFLIGWKNRIPKKSINLIRIKNEILNNEILDTMWCFLTIEITDAAVAKDPIYSIVSSKLCDPNVKQYSGYIQVNQFTNLFFWFFESRNNPKGSPLTLWLNGGPGCTSMVGLVQEVGPCRTTAGGEDVALNPESWNEVSNMLFIDQPDDTGFSFGKNIVATTEQSSLNLYTFLQRFFEKFPEYSKMKFYIFGESYGGHYIPSLARLIDENNILISSKNLNAIPINLQSVGIGNSYIDPKIIYASYPDFVEFNTYGPVLNSSEIAVMRSKVQECEQQIDNCYTSGNLTDCIIAAQICIDTSTPYANTGLSVYDIRTTADLPIDYEIYFSKPEVMTAIGAQKTFTNCSMNVYTSFVLQGDYVQSHKTDVEYLLNRGFPVLIYNGDADFICNWFSGMTLVKSLNWTYQAEFNNSTMKKWIVGENFGGETMSYDKLTFVRVYQAEVVFVCHDIITKS</sequence>
<accession>A0A8H3QBM3</accession>
<dbReference type="Proteomes" id="UP000615446">
    <property type="component" value="Unassembled WGS sequence"/>
</dbReference>
<keyword evidence="3" id="KW-0325">Glycoprotein</keyword>
<dbReference type="InterPro" id="IPR018202">
    <property type="entry name" value="Ser_caboxypep_ser_AS"/>
</dbReference>
<keyword evidence="4" id="KW-0645">Protease</keyword>
<dbReference type="Gene3D" id="1.10.287.410">
    <property type="match status" value="1"/>
</dbReference>
<evidence type="ECO:0000313" key="5">
    <source>
        <dbReference type="EMBL" id="GES72982.1"/>
    </source>
</evidence>
<gene>
    <name evidence="5" type="ORF">RCL2_000052600</name>
</gene>
<dbReference type="OrthoDB" id="443318at2759"/>
<evidence type="ECO:0000256" key="1">
    <source>
        <dbReference type="ARBA" id="ARBA00009431"/>
    </source>
</evidence>
<proteinExistence type="inferred from homology"/>
<evidence type="ECO:0000256" key="4">
    <source>
        <dbReference type="RuleBase" id="RU361156"/>
    </source>
</evidence>
<evidence type="ECO:0000256" key="3">
    <source>
        <dbReference type="ARBA" id="ARBA00023180"/>
    </source>
</evidence>
<dbReference type="PRINTS" id="PR00724">
    <property type="entry name" value="CRBOXYPTASEC"/>
</dbReference>
<dbReference type="Gene3D" id="3.40.50.1820">
    <property type="entry name" value="alpha/beta hydrolase"/>
    <property type="match status" value="1"/>
</dbReference>
<dbReference type="AlphaFoldDB" id="A0A8H3QBM3"/>
<reference evidence="5" key="1">
    <citation type="submission" date="2019-10" db="EMBL/GenBank/DDBJ databases">
        <title>Conservation and host-specific expression of non-tandemly repeated heterogenous ribosome RNA gene in arbuscular mycorrhizal fungi.</title>
        <authorList>
            <person name="Maeda T."/>
            <person name="Kobayashi Y."/>
            <person name="Nakagawa T."/>
            <person name="Ezawa T."/>
            <person name="Yamaguchi K."/>
            <person name="Bino T."/>
            <person name="Nishimoto Y."/>
            <person name="Shigenobu S."/>
            <person name="Kawaguchi M."/>
        </authorList>
    </citation>
    <scope>NUCLEOTIDE SEQUENCE</scope>
    <source>
        <strain evidence="5">HR1</strain>
    </source>
</reference>
<dbReference type="EMBL" id="BLAL01000005">
    <property type="protein sequence ID" value="GES72982.1"/>
    <property type="molecule type" value="Genomic_DNA"/>
</dbReference>
<dbReference type="Gene3D" id="3.80.10.10">
    <property type="entry name" value="Ribonuclease Inhibitor"/>
    <property type="match status" value="2"/>
</dbReference>
<dbReference type="GO" id="GO:0004185">
    <property type="term" value="F:serine-type carboxypeptidase activity"/>
    <property type="evidence" value="ECO:0007669"/>
    <property type="project" value="UniProtKB-UniRule"/>
</dbReference>
<protein>
    <recommendedName>
        <fullName evidence="4">Carboxypeptidase</fullName>
        <ecNumber evidence="4">3.4.16.-</ecNumber>
    </recommendedName>
</protein>
<dbReference type="InterPro" id="IPR032675">
    <property type="entry name" value="LRR_dom_sf"/>
</dbReference>
<comment type="similarity">
    <text evidence="1 4">Belongs to the peptidase S10 family.</text>
</comment>
<organism evidence="5 6">
    <name type="scientific">Rhizophagus clarus</name>
    <dbReference type="NCBI Taxonomy" id="94130"/>
    <lineage>
        <taxon>Eukaryota</taxon>
        <taxon>Fungi</taxon>
        <taxon>Fungi incertae sedis</taxon>
        <taxon>Mucoromycota</taxon>
        <taxon>Glomeromycotina</taxon>
        <taxon>Glomeromycetes</taxon>
        <taxon>Glomerales</taxon>
        <taxon>Glomeraceae</taxon>
        <taxon>Rhizophagus</taxon>
    </lineage>
</organism>
<keyword evidence="4 5" id="KW-0378">Hydrolase</keyword>
<evidence type="ECO:0000313" key="6">
    <source>
        <dbReference type="Proteomes" id="UP000615446"/>
    </source>
</evidence>
<dbReference type="PANTHER" id="PTHR11802">
    <property type="entry name" value="SERINE PROTEASE FAMILY S10 SERINE CARBOXYPEPTIDASE"/>
    <property type="match status" value="1"/>
</dbReference>
<dbReference type="PANTHER" id="PTHR11802:SF64">
    <property type="entry name" value="CARBOXYPEPTIDASE"/>
    <property type="match status" value="1"/>
</dbReference>
<dbReference type="GO" id="GO:0006508">
    <property type="term" value="P:proteolysis"/>
    <property type="evidence" value="ECO:0007669"/>
    <property type="project" value="UniProtKB-KW"/>
</dbReference>
<dbReference type="PROSITE" id="PS00131">
    <property type="entry name" value="CARBOXYPEPT_SER_SER"/>
    <property type="match status" value="1"/>
</dbReference>
<dbReference type="SUPFAM" id="SSF53474">
    <property type="entry name" value="alpha/beta-Hydrolases"/>
    <property type="match status" value="1"/>
</dbReference>
<dbReference type="InterPro" id="IPR029058">
    <property type="entry name" value="AB_hydrolase_fold"/>
</dbReference>
<keyword evidence="2 4" id="KW-0121">Carboxypeptidase</keyword>
<dbReference type="SUPFAM" id="SSF52047">
    <property type="entry name" value="RNI-like"/>
    <property type="match status" value="1"/>
</dbReference>
<dbReference type="EC" id="3.4.16.-" evidence="4"/>
<dbReference type="Pfam" id="PF00450">
    <property type="entry name" value="Peptidase_S10"/>
    <property type="match status" value="1"/>
</dbReference>
<evidence type="ECO:0000256" key="2">
    <source>
        <dbReference type="ARBA" id="ARBA00022645"/>
    </source>
</evidence>